<dbReference type="GO" id="GO:0007052">
    <property type="term" value="P:mitotic spindle organization"/>
    <property type="evidence" value="ECO:0007669"/>
    <property type="project" value="TreeGrafter"/>
</dbReference>
<accession>A0A0P4WFP4</accession>
<feature type="compositionally biased region" description="Pro residues" evidence="2">
    <location>
        <begin position="116"/>
        <end position="126"/>
    </location>
</feature>
<name>A0A0P4WFP4_SCYOL</name>
<sequence>MSVEGFREHVRRETSNLTNLCRHFEGVIKEKQDLPEDISGDIMVAVGQAELLMKERFTQFSELIDDCELKRGEKEVTCQDLQGFWDIVYIQVEDVVNKFSQLKNLEKNGWVINKPSAPPLTKPPPIKKIENKKMGPPKPAQGNSDLRAMIQAARRKAKQEKENANGDVKESHFVVRMENKSPLKEIQEKQQEENLFKTPIKPVKTKAALKHHTPGRDEVRVLASSLLKEQLHMSPVVHKDYSPCMRVTRSMKAKASGKKLGF</sequence>
<dbReference type="GO" id="GO:0023052">
    <property type="term" value="P:signaling"/>
    <property type="evidence" value="ECO:0007669"/>
    <property type="project" value="InterPro"/>
</dbReference>
<dbReference type="GO" id="GO:0008017">
    <property type="term" value="F:microtubule binding"/>
    <property type="evidence" value="ECO:0007669"/>
    <property type="project" value="TreeGrafter"/>
</dbReference>
<organism evidence="3">
    <name type="scientific">Scylla olivacea</name>
    <name type="common">Orange mud crab</name>
    <name type="synonym">Cancer olivacea</name>
    <dbReference type="NCBI Taxonomy" id="85551"/>
    <lineage>
        <taxon>Eukaryota</taxon>
        <taxon>Metazoa</taxon>
        <taxon>Ecdysozoa</taxon>
        <taxon>Arthropoda</taxon>
        <taxon>Crustacea</taxon>
        <taxon>Multicrustacea</taxon>
        <taxon>Malacostraca</taxon>
        <taxon>Eumalacostraca</taxon>
        <taxon>Eucarida</taxon>
        <taxon>Decapoda</taxon>
        <taxon>Pleocyemata</taxon>
        <taxon>Brachyura</taxon>
        <taxon>Eubrachyura</taxon>
        <taxon>Portunoidea</taxon>
        <taxon>Portunidae</taxon>
        <taxon>Portuninae</taxon>
        <taxon>Scylla</taxon>
    </lineage>
</organism>
<dbReference type="EMBL" id="GDRN01052719">
    <property type="protein sequence ID" value="JAI66259.1"/>
    <property type="molecule type" value="Transcribed_RNA"/>
</dbReference>
<dbReference type="AlphaFoldDB" id="A0A0P4WFP4"/>
<evidence type="ECO:0000256" key="2">
    <source>
        <dbReference type="SAM" id="MobiDB-lite"/>
    </source>
</evidence>
<dbReference type="GO" id="GO:0005634">
    <property type="term" value="C:nucleus"/>
    <property type="evidence" value="ECO:0007669"/>
    <property type="project" value="TreeGrafter"/>
</dbReference>
<dbReference type="Pfam" id="PF03359">
    <property type="entry name" value="GKAP"/>
    <property type="match status" value="1"/>
</dbReference>
<comment type="similarity">
    <text evidence="1">Belongs to the SAPAP family.</text>
</comment>
<proteinExistence type="inferred from homology"/>
<dbReference type="GO" id="GO:0005737">
    <property type="term" value="C:cytoplasm"/>
    <property type="evidence" value="ECO:0007669"/>
    <property type="project" value="TreeGrafter"/>
</dbReference>
<evidence type="ECO:0000256" key="1">
    <source>
        <dbReference type="ARBA" id="ARBA00008839"/>
    </source>
</evidence>
<dbReference type="PANTHER" id="PTHR12353">
    <property type="entry name" value="DISKS LARGE-ASSOCIATED PROTEIN DAP SAP90/PSD-95-ASSOCIATED PROTEIN"/>
    <property type="match status" value="1"/>
</dbReference>
<evidence type="ECO:0000313" key="3">
    <source>
        <dbReference type="EMBL" id="JAI66259.1"/>
    </source>
</evidence>
<dbReference type="GO" id="GO:0007346">
    <property type="term" value="P:regulation of mitotic cell cycle"/>
    <property type="evidence" value="ECO:0007669"/>
    <property type="project" value="TreeGrafter"/>
</dbReference>
<dbReference type="PANTHER" id="PTHR12353:SF1">
    <property type="entry name" value="DISKS LARGE-ASSOCIATED PROTEIN 5"/>
    <property type="match status" value="1"/>
</dbReference>
<protein>
    <recommendedName>
        <fullName evidence="4">Disks large-associated protein 5</fullName>
    </recommendedName>
</protein>
<dbReference type="GO" id="GO:0051382">
    <property type="term" value="P:kinetochore assembly"/>
    <property type="evidence" value="ECO:0007669"/>
    <property type="project" value="TreeGrafter"/>
</dbReference>
<dbReference type="GO" id="GO:0031616">
    <property type="term" value="C:spindle pole centrosome"/>
    <property type="evidence" value="ECO:0007669"/>
    <property type="project" value="TreeGrafter"/>
</dbReference>
<reference evidence="3" key="1">
    <citation type="submission" date="2015-09" db="EMBL/GenBank/DDBJ databases">
        <title>Scylla olivacea transcriptome.</title>
        <authorList>
            <person name="Ikhwanuddin M."/>
        </authorList>
    </citation>
    <scope>NUCLEOTIDE SEQUENCE</scope>
</reference>
<evidence type="ECO:0008006" key="4">
    <source>
        <dbReference type="Google" id="ProtNLM"/>
    </source>
</evidence>
<feature type="region of interest" description="Disordered" evidence="2">
    <location>
        <begin position="116"/>
        <end position="143"/>
    </location>
</feature>
<dbReference type="InterPro" id="IPR005026">
    <property type="entry name" value="SAPAP"/>
</dbReference>
<dbReference type="GO" id="GO:0007059">
    <property type="term" value="P:chromosome segregation"/>
    <property type="evidence" value="ECO:0007669"/>
    <property type="project" value="TreeGrafter"/>
</dbReference>
<dbReference type="GO" id="GO:0051642">
    <property type="term" value="P:centrosome localization"/>
    <property type="evidence" value="ECO:0007669"/>
    <property type="project" value="TreeGrafter"/>
</dbReference>